<feature type="transmembrane region" description="Helical" evidence="7">
    <location>
        <begin position="169"/>
        <end position="188"/>
    </location>
</feature>
<sequence length="305" mass="32827">MLGYVIKRLILGLLVMVAISAVVFGLTNSAADPAQAIAGEGASAADIEAIRVAYGFDRPIVERYGVWLSATLHGDLGTSYRQKRPVLDIVLERMPVTMTLGCLALTFAIVLSLPLGVLAALRPNSWIDRLCLGLALLGQAMPTFWFALLGIVVFSVNLEWLPASGSDTLLSYVLPSIALGYYGAPAMMRLTRAGMLDVLDADYIRTARAKGLRRPTIVLKHALRNAILPVVSIAAVQFGFMLGGSIVIETIFAMQGVGYLAWESISLSDLPVVQAIVLLTSALYVLLTLFADIVNAWLDPRIRLA</sequence>
<keyword evidence="5 7" id="KW-1133">Transmembrane helix</keyword>
<feature type="transmembrane region" description="Helical" evidence="7">
    <location>
        <begin position="272"/>
        <end position="298"/>
    </location>
</feature>
<dbReference type="RefSeq" id="WP_377007191.1">
    <property type="nucleotide sequence ID" value="NZ_JBHSLV010000010.1"/>
</dbReference>
<reference evidence="10" key="1">
    <citation type="journal article" date="2019" name="Int. J. Syst. Evol. Microbiol.">
        <title>The Global Catalogue of Microorganisms (GCM) 10K type strain sequencing project: providing services to taxonomists for standard genome sequencing and annotation.</title>
        <authorList>
            <consortium name="The Broad Institute Genomics Platform"/>
            <consortium name="The Broad Institute Genome Sequencing Center for Infectious Disease"/>
            <person name="Wu L."/>
            <person name="Ma J."/>
        </authorList>
    </citation>
    <scope>NUCLEOTIDE SEQUENCE [LARGE SCALE GENOMIC DNA]</scope>
    <source>
        <strain evidence="10">CGMCC 1.16326</strain>
    </source>
</reference>
<evidence type="ECO:0000259" key="8">
    <source>
        <dbReference type="PROSITE" id="PS50928"/>
    </source>
</evidence>
<feature type="transmembrane region" description="Helical" evidence="7">
    <location>
        <begin position="98"/>
        <end position="121"/>
    </location>
</feature>
<keyword evidence="4 7" id="KW-0812">Transmembrane</keyword>
<evidence type="ECO:0000256" key="5">
    <source>
        <dbReference type="ARBA" id="ARBA00022989"/>
    </source>
</evidence>
<dbReference type="InterPro" id="IPR035906">
    <property type="entry name" value="MetI-like_sf"/>
</dbReference>
<dbReference type="PANTHER" id="PTHR43163">
    <property type="entry name" value="DIPEPTIDE TRANSPORT SYSTEM PERMEASE PROTEIN DPPB-RELATED"/>
    <property type="match status" value="1"/>
</dbReference>
<dbReference type="EMBL" id="JBHSLV010000010">
    <property type="protein sequence ID" value="MFC5392423.1"/>
    <property type="molecule type" value="Genomic_DNA"/>
</dbReference>
<keyword evidence="6 7" id="KW-0472">Membrane</keyword>
<dbReference type="PANTHER" id="PTHR43163:SF6">
    <property type="entry name" value="DIPEPTIDE TRANSPORT SYSTEM PERMEASE PROTEIN DPPB-RELATED"/>
    <property type="match status" value="1"/>
</dbReference>
<feature type="transmembrane region" description="Helical" evidence="7">
    <location>
        <begin position="9"/>
        <end position="27"/>
    </location>
</feature>
<dbReference type="CDD" id="cd06261">
    <property type="entry name" value="TM_PBP2"/>
    <property type="match status" value="1"/>
</dbReference>
<feature type="domain" description="ABC transmembrane type-1" evidence="8">
    <location>
        <begin position="94"/>
        <end position="291"/>
    </location>
</feature>
<dbReference type="Gene3D" id="1.10.3720.10">
    <property type="entry name" value="MetI-like"/>
    <property type="match status" value="1"/>
</dbReference>
<evidence type="ECO:0000256" key="1">
    <source>
        <dbReference type="ARBA" id="ARBA00004651"/>
    </source>
</evidence>
<comment type="similarity">
    <text evidence="7">Belongs to the binding-protein-dependent transport system permease family.</text>
</comment>
<evidence type="ECO:0000256" key="7">
    <source>
        <dbReference type="RuleBase" id="RU363032"/>
    </source>
</evidence>
<evidence type="ECO:0000256" key="2">
    <source>
        <dbReference type="ARBA" id="ARBA00022448"/>
    </source>
</evidence>
<keyword evidence="2 7" id="KW-0813">Transport</keyword>
<dbReference type="PROSITE" id="PS50928">
    <property type="entry name" value="ABC_TM1"/>
    <property type="match status" value="1"/>
</dbReference>
<name>A0ABW0H5C9_9HYPH</name>
<feature type="transmembrane region" description="Helical" evidence="7">
    <location>
        <begin position="133"/>
        <end position="157"/>
    </location>
</feature>
<evidence type="ECO:0000313" key="9">
    <source>
        <dbReference type="EMBL" id="MFC5392423.1"/>
    </source>
</evidence>
<evidence type="ECO:0000256" key="6">
    <source>
        <dbReference type="ARBA" id="ARBA00023136"/>
    </source>
</evidence>
<accession>A0ABW0H5C9</accession>
<protein>
    <submittedName>
        <fullName evidence="9">ABC transporter permease</fullName>
    </submittedName>
</protein>
<evidence type="ECO:0000256" key="3">
    <source>
        <dbReference type="ARBA" id="ARBA00022475"/>
    </source>
</evidence>
<keyword evidence="3" id="KW-1003">Cell membrane</keyword>
<dbReference type="Proteomes" id="UP001596104">
    <property type="component" value="Unassembled WGS sequence"/>
</dbReference>
<organism evidence="9 10">
    <name type="scientific">Bosea vestrisii</name>
    <dbReference type="NCBI Taxonomy" id="151416"/>
    <lineage>
        <taxon>Bacteria</taxon>
        <taxon>Pseudomonadati</taxon>
        <taxon>Pseudomonadota</taxon>
        <taxon>Alphaproteobacteria</taxon>
        <taxon>Hyphomicrobiales</taxon>
        <taxon>Boseaceae</taxon>
        <taxon>Bosea</taxon>
    </lineage>
</organism>
<dbReference type="Pfam" id="PF00528">
    <property type="entry name" value="BPD_transp_1"/>
    <property type="match status" value="1"/>
</dbReference>
<comment type="subcellular location">
    <subcellularLocation>
        <location evidence="1 7">Cell membrane</location>
        <topology evidence="1 7">Multi-pass membrane protein</topology>
    </subcellularLocation>
</comment>
<dbReference type="SUPFAM" id="SSF161098">
    <property type="entry name" value="MetI-like"/>
    <property type="match status" value="1"/>
</dbReference>
<dbReference type="InterPro" id="IPR045621">
    <property type="entry name" value="BPD_transp_1_N"/>
</dbReference>
<comment type="caution">
    <text evidence="9">The sequence shown here is derived from an EMBL/GenBank/DDBJ whole genome shotgun (WGS) entry which is preliminary data.</text>
</comment>
<dbReference type="Pfam" id="PF19300">
    <property type="entry name" value="BPD_transp_1_N"/>
    <property type="match status" value="1"/>
</dbReference>
<feature type="transmembrane region" description="Helical" evidence="7">
    <location>
        <begin position="226"/>
        <end position="252"/>
    </location>
</feature>
<proteinExistence type="inferred from homology"/>
<evidence type="ECO:0000256" key="4">
    <source>
        <dbReference type="ARBA" id="ARBA00022692"/>
    </source>
</evidence>
<evidence type="ECO:0000313" key="10">
    <source>
        <dbReference type="Proteomes" id="UP001596104"/>
    </source>
</evidence>
<keyword evidence="10" id="KW-1185">Reference proteome</keyword>
<dbReference type="InterPro" id="IPR000515">
    <property type="entry name" value="MetI-like"/>
</dbReference>
<gene>
    <name evidence="9" type="ORF">ACFPPC_07190</name>
</gene>